<gene>
    <name evidence="2" type="ORF">RW1_022_01270</name>
</gene>
<dbReference type="SUPFAM" id="SSF54427">
    <property type="entry name" value="NTF2-like"/>
    <property type="match status" value="1"/>
</dbReference>
<sequence length="177" mass="20849">MTNPHLDTAAFYAEVRQLAFRYALAVDSRDLVRVASLFSRESDFSRWGEGSEGCMAFFRGVWEKFGPSVHTVTNHVIDRIDDTHAVGTVYCRAEQQQHDKSWRTYQLAYFDRYTIEDGDWHFLSRKSYFWYVDIDGERHVGHPEPRPILPDAWGTWHEFWNTDREHRDQLPSSGSRS</sequence>
<accession>X0Q3B9</accession>
<dbReference type="InterPro" id="IPR032710">
    <property type="entry name" value="NTF2-like_dom_sf"/>
</dbReference>
<evidence type="ECO:0000313" key="3">
    <source>
        <dbReference type="Proteomes" id="UP000019491"/>
    </source>
</evidence>
<reference evidence="2 3" key="1">
    <citation type="submission" date="2014-02" db="EMBL/GenBank/DDBJ databases">
        <title>Whole genome shotgun sequence of Rhodococcus wratislaviensis NBRC 100605.</title>
        <authorList>
            <person name="Hosoyama A."/>
            <person name="Tsuchikane K."/>
            <person name="Yoshida I."/>
            <person name="Ohji S."/>
            <person name="Ichikawa N."/>
            <person name="Yamazoe A."/>
            <person name="Fujita N."/>
        </authorList>
    </citation>
    <scope>NUCLEOTIDE SEQUENCE [LARGE SCALE GENOMIC DNA]</scope>
    <source>
        <strain evidence="2 3">NBRC 100605</strain>
    </source>
</reference>
<proteinExistence type="predicted"/>
<comment type="caution">
    <text evidence="2">The sequence shown here is derived from an EMBL/GenBank/DDBJ whole genome shotgun (WGS) entry which is preliminary data.</text>
</comment>
<dbReference type="EMBL" id="BAWF01000022">
    <property type="protein sequence ID" value="GAF45547.1"/>
    <property type="molecule type" value="Genomic_DNA"/>
</dbReference>
<dbReference type="RefSeq" id="WP_052033167.1">
    <property type="nucleotide sequence ID" value="NZ_BAWF01000022.1"/>
</dbReference>
<dbReference type="Pfam" id="PF13577">
    <property type="entry name" value="SnoaL_4"/>
    <property type="match status" value="1"/>
</dbReference>
<keyword evidence="3" id="KW-1185">Reference proteome</keyword>
<organism evidence="2 3">
    <name type="scientific">Rhodococcus wratislaviensis NBRC 100605</name>
    <dbReference type="NCBI Taxonomy" id="1219028"/>
    <lineage>
        <taxon>Bacteria</taxon>
        <taxon>Bacillati</taxon>
        <taxon>Actinomycetota</taxon>
        <taxon>Actinomycetes</taxon>
        <taxon>Mycobacteriales</taxon>
        <taxon>Nocardiaceae</taxon>
        <taxon>Rhodococcus</taxon>
    </lineage>
</organism>
<dbReference type="Gene3D" id="3.10.450.50">
    <property type="match status" value="1"/>
</dbReference>
<protein>
    <recommendedName>
        <fullName evidence="1">SnoaL-like domain-containing protein</fullName>
    </recommendedName>
</protein>
<dbReference type="OrthoDB" id="582076at2"/>
<evidence type="ECO:0000313" key="2">
    <source>
        <dbReference type="EMBL" id="GAF45547.1"/>
    </source>
</evidence>
<feature type="domain" description="SnoaL-like" evidence="1">
    <location>
        <begin position="12"/>
        <end position="126"/>
    </location>
</feature>
<dbReference type="Proteomes" id="UP000019491">
    <property type="component" value="Unassembled WGS sequence"/>
</dbReference>
<name>X0Q3B9_RHOWR</name>
<evidence type="ECO:0000259" key="1">
    <source>
        <dbReference type="Pfam" id="PF13577"/>
    </source>
</evidence>
<dbReference type="AlphaFoldDB" id="X0Q3B9"/>
<dbReference type="InterPro" id="IPR037401">
    <property type="entry name" value="SnoaL-like"/>
</dbReference>